<dbReference type="SUPFAM" id="SSF54631">
    <property type="entry name" value="CBS-domain pair"/>
    <property type="match status" value="1"/>
</dbReference>
<reference evidence="6 7" key="1">
    <citation type="submission" date="2020-02" db="EMBL/GenBank/DDBJ databases">
        <title>Genome sequences of Thiorhodococcus mannitoliphagus and Thiorhodococcus minor, purple sulfur photosynthetic bacteria in the gammaproteobacterial family, Chromatiaceae.</title>
        <authorList>
            <person name="Aviles F.A."/>
            <person name="Meyer T.E."/>
            <person name="Kyndt J.A."/>
        </authorList>
    </citation>
    <scope>NUCLEOTIDE SEQUENCE [LARGE SCALE GENOMIC DNA]</scope>
    <source>
        <strain evidence="6 7">DSM 11518</strain>
    </source>
</reference>
<dbReference type="SUPFAM" id="SSF55073">
    <property type="entry name" value="Nucleotide cyclase"/>
    <property type="match status" value="1"/>
</dbReference>
<evidence type="ECO:0000256" key="2">
    <source>
        <dbReference type="SAM" id="MobiDB-lite"/>
    </source>
</evidence>
<dbReference type="Pfam" id="PF00990">
    <property type="entry name" value="GGDEF"/>
    <property type="match status" value="1"/>
</dbReference>
<dbReference type="InterPro" id="IPR050706">
    <property type="entry name" value="Cyclic-di-GMP_PDE-like"/>
</dbReference>
<feature type="domain" description="EAL" evidence="3">
    <location>
        <begin position="18"/>
        <end position="270"/>
    </location>
</feature>
<gene>
    <name evidence="6" type="ORF">G3446_22390</name>
</gene>
<dbReference type="InterPro" id="IPR001633">
    <property type="entry name" value="EAL_dom"/>
</dbReference>
<dbReference type="EMBL" id="JAAIJQ010000099">
    <property type="protein sequence ID" value="NEV64582.1"/>
    <property type="molecule type" value="Genomic_DNA"/>
</dbReference>
<dbReference type="PROSITE" id="PS50887">
    <property type="entry name" value="GGDEF"/>
    <property type="match status" value="1"/>
</dbReference>
<dbReference type="PANTHER" id="PTHR33121:SF76">
    <property type="entry name" value="SIGNALING PROTEIN"/>
    <property type="match status" value="1"/>
</dbReference>
<dbReference type="InterPro" id="IPR046342">
    <property type="entry name" value="CBS_dom_sf"/>
</dbReference>
<accession>A0A6M0K466</accession>
<evidence type="ECO:0000256" key="1">
    <source>
        <dbReference type="PROSITE-ProRule" id="PRU00703"/>
    </source>
</evidence>
<dbReference type="GO" id="GO:0071111">
    <property type="term" value="F:cyclic-guanylate-specific phosphodiesterase activity"/>
    <property type="evidence" value="ECO:0007669"/>
    <property type="project" value="InterPro"/>
</dbReference>
<dbReference type="InterPro" id="IPR000644">
    <property type="entry name" value="CBS_dom"/>
</dbReference>
<dbReference type="PROSITE" id="PS50883">
    <property type="entry name" value="EAL"/>
    <property type="match status" value="1"/>
</dbReference>
<dbReference type="SUPFAM" id="SSF141868">
    <property type="entry name" value="EAL domain-like"/>
    <property type="match status" value="1"/>
</dbReference>
<dbReference type="InterPro" id="IPR000160">
    <property type="entry name" value="GGDEF_dom"/>
</dbReference>
<keyword evidence="7" id="KW-1185">Reference proteome</keyword>
<evidence type="ECO:0000259" key="4">
    <source>
        <dbReference type="PROSITE" id="PS50887"/>
    </source>
</evidence>
<organism evidence="6 7">
    <name type="scientific">Thiorhodococcus minor</name>
    <dbReference type="NCBI Taxonomy" id="57489"/>
    <lineage>
        <taxon>Bacteria</taxon>
        <taxon>Pseudomonadati</taxon>
        <taxon>Pseudomonadota</taxon>
        <taxon>Gammaproteobacteria</taxon>
        <taxon>Chromatiales</taxon>
        <taxon>Chromatiaceae</taxon>
        <taxon>Thiorhodococcus</taxon>
    </lineage>
</organism>
<dbReference type="CDD" id="cd01948">
    <property type="entry name" value="EAL"/>
    <property type="match status" value="1"/>
</dbReference>
<feature type="compositionally biased region" description="Basic and acidic residues" evidence="2">
    <location>
        <begin position="1"/>
        <end position="12"/>
    </location>
</feature>
<proteinExistence type="predicted"/>
<name>A0A6M0K466_9GAMM</name>
<dbReference type="RefSeq" id="WP_164455462.1">
    <property type="nucleotide sequence ID" value="NZ_JAAIJQ010000099.1"/>
</dbReference>
<dbReference type="Gene3D" id="3.30.70.270">
    <property type="match status" value="1"/>
</dbReference>
<dbReference type="InterPro" id="IPR035919">
    <property type="entry name" value="EAL_sf"/>
</dbReference>
<dbReference type="PROSITE" id="PS51371">
    <property type="entry name" value="CBS"/>
    <property type="match status" value="1"/>
</dbReference>
<dbReference type="SMART" id="SM00052">
    <property type="entry name" value="EAL"/>
    <property type="match status" value="1"/>
</dbReference>
<comment type="caution">
    <text evidence="6">The sequence shown here is derived from an EMBL/GenBank/DDBJ whole genome shotgun (WGS) entry which is preliminary data.</text>
</comment>
<evidence type="ECO:0000313" key="6">
    <source>
        <dbReference type="EMBL" id="NEV64582.1"/>
    </source>
</evidence>
<evidence type="ECO:0000313" key="7">
    <source>
        <dbReference type="Proteomes" id="UP000483379"/>
    </source>
</evidence>
<feature type="domain" description="GGDEF" evidence="4">
    <location>
        <begin position="449"/>
        <end position="604"/>
    </location>
</feature>
<evidence type="ECO:0000259" key="3">
    <source>
        <dbReference type="PROSITE" id="PS50883"/>
    </source>
</evidence>
<sequence length="608" mass="67952">MYSELATHDRSRTTPPAAACPAQADETLLERARARLRYALQPIVNIHTGAVFGYEALLRGVHALDFPTVQSFMGAAWRAGIGTALDSMLREQAIATFIELPDAQRYRLFFNLDPHLIEHERPEQTLEILRRHGLGPESMCLELSEQADHTGNPAVERAIQAYRAQGFHFAIDDFGSGYAGLRLLYEHPPNILKIDRFFIRGMAEDQRKRLFVANTVQLAHLMGIGVIAEGVETDRELLACREVGCDLVQGYLVAHPQLDLDALRSSYAHVEEIHQRNRREAPDDWLLIEQYREFLPPLSAHDSVGRIFDAFRQHKGHHFVPVVDRADRPMGLIHEVDIKDFIYSAYGRDLMLNRAFAREILDFVRPCPTVDIFDSAERLLEAYSATPSAAGILLTQDGRYDGFISATALLQLVGERKLASARNENPLTKLPANKPVHRYVSEALGKAQGSSCLVYFDFDNFKAFNDHYGFRRGDRAIQMFAQLIRDQLCASGWFVGHIGGDDFFAGAQDLDSGTAAAQIEQLLAKFASDVQSLYDPADRARGHLECEDRYGELRKMPLMRCSAALLVVRPGSRFRNGDELGRTIAALKHQAKASSAGLVTHGAEGQMP</sequence>
<keyword evidence="1" id="KW-0129">CBS domain</keyword>
<dbReference type="AlphaFoldDB" id="A0A6M0K466"/>
<dbReference type="Pfam" id="PF00571">
    <property type="entry name" value="CBS"/>
    <property type="match status" value="1"/>
</dbReference>
<dbReference type="SMART" id="SM00267">
    <property type="entry name" value="GGDEF"/>
    <property type="match status" value="1"/>
</dbReference>
<feature type="domain" description="CBS" evidence="5">
    <location>
        <begin position="291"/>
        <end position="350"/>
    </location>
</feature>
<dbReference type="Proteomes" id="UP000483379">
    <property type="component" value="Unassembled WGS sequence"/>
</dbReference>
<feature type="region of interest" description="Disordered" evidence="2">
    <location>
        <begin position="1"/>
        <end position="22"/>
    </location>
</feature>
<protein>
    <submittedName>
        <fullName evidence="6">EAL domain-containing protein</fullName>
    </submittedName>
</protein>
<dbReference type="InterPro" id="IPR029787">
    <property type="entry name" value="Nucleotide_cyclase"/>
</dbReference>
<dbReference type="NCBIfam" id="TIGR00254">
    <property type="entry name" value="GGDEF"/>
    <property type="match status" value="1"/>
</dbReference>
<dbReference type="Gene3D" id="3.20.20.450">
    <property type="entry name" value="EAL domain"/>
    <property type="match status" value="1"/>
</dbReference>
<dbReference type="Pfam" id="PF00563">
    <property type="entry name" value="EAL"/>
    <property type="match status" value="1"/>
</dbReference>
<dbReference type="PANTHER" id="PTHR33121">
    <property type="entry name" value="CYCLIC DI-GMP PHOSPHODIESTERASE PDEF"/>
    <property type="match status" value="1"/>
</dbReference>
<evidence type="ECO:0000259" key="5">
    <source>
        <dbReference type="PROSITE" id="PS51371"/>
    </source>
</evidence>
<dbReference type="InterPro" id="IPR043128">
    <property type="entry name" value="Rev_trsase/Diguanyl_cyclase"/>
</dbReference>